<feature type="compositionally biased region" description="Low complexity" evidence="1">
    <location>
        <begin position="489"/>
        <end position="499"/>
    </location>
</feature>
<feature type="compositionally biased region" description="Low complexity" evidence="1">
    <location>
        <begin position="304"/>
        <end position="320"/>
    </location>
</feature>
<dbReference type="Proteomes" id="UP000007797">
    <property type="component" value="Unassembled WGS sequence"/>
</dbReference>
<dbReference type="EMBL" id="GL883014">
    <property type="protein sequence ID" value="EGG19682.1"/>
    <property type="molecule type" value="Genomic_DNA"/>
</dbReference>
<keyword evidence="3" id="KW-1185">Reference proteome</keyword>
<dbReference type="KEGG" id="dfa:DFA_00260"/>
<accession>F4PY22</accession>
<protein>
    <submittedName>
        <fullName evidence="2">Uncharacterized protein</fullName>
    </submittedName>
</protein>
<reference evidence="3" key="1">
    <citation type="journal article" date="2011" name="Genome Res.">
        <title>Phylogeny-wide analysis of social amoeba genomes highlights ancient origins for complex intercellular communication.</title>
        <authorList>
            <person name="Heidel A.J."/>
            <person name="Lawal H.M."/>
            <person name="Felder M."/>
            <person name="Schilde C."/>
            <person name="Helps N.R."/>
            <person name="Tunggal B."/>
            <person name="Rivero F."/>
            <person name="John U."/>
            <person name="Schleicher M."/>
            <person name="Eichinger L."/>
            <person name="Platzer M."/>
            <person name="Noegel A.A."/>
            <person name="Schaap P."/>
            <person name="Gloeckner G."/>
        </authorList>
    </citation>
    <scope>NUCLEOTIDE SEQUENCE [LARGE SCALE GENOMIC DNA]</scope>
    <source>
        <strain evidence="3">SH3</strain>
    </source>
</reference>
<feature type="compositionally biased region" description="Acidic residues" evidence="1">
    <location>
        <begin position="329"/>
        <end position="362"/>
    </location>
</feature>
<feature type="region of interest" description="Disordered" evidence="1">
    <location>
        <begin position="140"/>
        <end position="199"/>
    </location>
</feature>
<organism evidence="2 3">
    <name type="scientific">Cavenderia fasciculata</name>
    <name type="common">Slime mold</name>
    <name type="synonym">Dictyostelium fasciculatum</name>
    <dbReference type="NCBI Taxonomy" id="261658"/>
    <lineage>
        <taxon>Eukaryota</taxon>
        <taxon>Amoebozoa</taxon>
        <taxon>Evosea</taxon>
        <taxon>Eumycetozoa</taxon>
        <taxon>Dictyostelia</taxon>
        <taxon>Acytosteliales</taxon>
        <taxon>Cavenderiaceae</taxon>
        <taxon>Cavenderia</taxon>
    </lineage>
</organism>
<feature type="compositionally biased region" description="Low complexity" evidence="1">
    <location>
        <begin position="418"/>
        <end position="429"/>
    </location>
</feature>
<feature type="region of interest" description="Disordered" evidence="1">
    <location>
        <begin position="302"/>
        <end position="535"/>
    </location>
</feature>
<feature type="compositionally biased region" description="Basic residues" evidence="1">
    <location>
        <begin position="399"/>
        <end position="410"/>
    </location>
</feature>
<feature type="compositionally biased region" description="Polar residues" evidence="1">
    <location>
        <begin position="505"/>
        <end position="527"/>
    </location>
</feature>
<feature type="compositionally biased region" description="Polar residues" evidence="1">
    <location>
        <begin position="434"/>
        <end position="458"/>
    </location>
</feature>
<gene>
    <name evidence="2" type="ORF">DFA_00260</name>
</gene>
<feature type="compositionally biased region" description="Low complexity" evidence="1">
    <location>
        <begin position="172"/>
        <end position="198"/>
    </location>
</feature>
<evidence type="ECO:0000313" key="2">
    <source>
        <dbReference type="EMBL" id="EGG19682.1"/>
    </source>
</evidence>
<evidence type="ECO:0000313" key="3">
    <source>
        <dbReference type="Proteomes" id="UP000007797"/>
    </source>
</evidence>
<feature type="compositionally biased region" description="Low complexity" evidence="1">
    <location>
        <begin position="464"/>
        <end position="473"/>
    </location>
</feature>
<evidence type="ECO:0000256" key="1">
    <source>
        <dbReference type="SAM" id="MobiDB-lite"/>
    </source>
</evidence>
<dbReference type="GeneID" id="14871507"/>
<dbReference type="RefSeq" id="XP_004357976.1">
    <property type="nucleotide sequence ID" value="XM_004357919.1"/>
</dbReference>
<feature type="compositionally biased region" description="Basic residues" evidence="1">
    <location>
        <begin position="368"/>
        <end position="392"/>
    </location>
</feature>
<sequence>MTIYGVIEMRRVGASPHSIQLKEKEIMDTFLQEPEGSSQIIQSPDLSASSTLPKFELAPPSQQQSIQFPLLPSQPLVGFSHPPPIHIGQQAIYLPSQQQQQQPIQSQQPFSQLQNISMLVANSLAEHTRMGTFDHLIEEETDEDDDSSDQEQEQEQSSNKTLIGKRKDMEESSSTSTTSTTTTNNNNNKTKTTKTKTTMESGKSYRINLDTLVVDPDGAILVSPKKRKEIGEALFQDPIPYPLPNIKVIQDKKIVNRKNEYFVLLEGSVNYIWLPSDQVPKKLQADYNKWIKKSKQEFKVPYDTKTLLSNNNNNKTSAKNTGKKKKQQEEDDEYEEEEEEEEDDDDEDYKEEEDHDEIEVSGEEEKSRRKSTKRKTSSKKKSAKTTPKKVKKTTTTTSTKKKSTTPRKKKTDQLHTGTSSNPTSSPNSSMDAPMTQSYNPHQASIIQTTNHPPSSEPSSIVKRGTGVSSSDYSTGGGGGGAPLRSIVGSSTSTSSTSSTKPGVTRRSTAAKKTQIKSINNHQPTTIETRIDKQNK</sequence>
<dbReference type="AlphaFoldDB" id="F4PY22"/>
<proteinExistence type="predicted"/>
<name>F4PY22_CACFS</name>
<feature type="compositionally biased region" description="Acidic residues" evidence="1">
    <location>
        <begin position="140"/>
        <end position="154"/>
    </location>
</feature>